<feature type="region of interest" description="Disordered" evidence="5">
    <location>
        <begin position="1"/>
        <end position="61"/>
    </location>
</feature>
<sequence length="550" mass="59858">MDKPRHTPDGSMSTIVVNDSSSPDERDIEKQADASGPSSRPVPEERDVEKQADADELTTDAQLNKQLFPVTDLDRGIVGWEGQDDPNNPQNFAPNKKWGLLGLISAFTLISPLASSMFAPAVPYMAADFRETNETILSFTVSVFLLGYTFGPCLLAPLSEIYGRRVVLSSANWFFVVWQIGCALAQNIETEIICRFFAGIGGAGCITLGAGVIADLFPVEQRGKATAIWGLGPLMGPVIGPIAGGFIGQNAGWRWAFWVLLIAGGVLAAAIEVLNRETCAPVLIRWKVEKMAKETGRTDLCSAYDYQSGKEDSGPVPVEQALKLGLLRPLLLLGKSAIILLLATYMAFVYGLLYLFFTTISTVFTSHYGFSTGLSGLAYLGIGMGFVVGLAFMAFTNDRMLVKATAKNGGKFEPEMRLPLMIVFSSILPISFFWYGWTVEKHVHWIVPIIGMFPFGVAMMGVYMPIQTYVIDCYPKYAASANAALTASRSLVGALLPLAGPRMFETLGLGWGNSLLGFLALAFVPVPIFFTRYGKTIRERWPVNLEGKKA</sequence>
<dbReference type="PROSITE" id="PS50850">
    <property type="entry name" value="MFS"/>
    <property type="match status" value="1"/>
</dbReference>
<feature type="transmembrane region" description="Helical" evidence="6">
    <location>
        <begin position="478"/>
        <end position="499"/>
    </location>
</feature>
<reference evidence="8 9" key="1">
    <citation type="submission" date="2024-07" db="EMBL/GenBank/DDBJ databases">
        <title>Section-level genome sequencing and comparative genomics of Aspergillus sections Usti and Cavernicolus.</title>
        <authorList>
            <consortium name="Lawrence Berkeley National Laboratory"/>
            <person name="Nybo J.L."/>
            <person name="Vesth T.C."/>
            <person name="Theobald S."/>
            <person name="Frisvad J.C."/>
            <person name="Larsen T.O."/>
            <person name="Kjaerboelling I."/>
            <person name="Rothschild-Mancinelli K."/>
            <person name="Lyhne E.K."/>
            <person name="Kogle M.E."/>
            <person name="Barry K."/>
            <person name="Clum A."/>
            <person name="Na H."/>
            <person name="Ledsgaard L."/>
            <person name="Lin J."/>
            <person name="Lipzen A."/>
            <person name="Kuo A."/>
            <person name="Riley R."/>
            <person name="Mondo S."/>
            <person name="Labutti K."/>
            <person name="Haridas S."/>
            <person name="Pangalinan J."/>
            <person name="Salamov A.A."/>
            <person name="Simmons B.A."/>
            <person name="Magnuson J.K."/>
            <person name="Chen J."/>
            <person name="Drula E."/>
            <person name="Henrissat B."/>
            <person name="Wiebenga A."/>
            <person name="Lubbers R.J."/>
            <person name="Gomes A.C."/>
            <person name="Makela M.R."/>
            <person name="Stajich J."/>
            <person name="Grigoriev I.V."/>
            <person name="Mortensen U.H."/>
            <person name="De Vries R.P."/>
            <person name="Baker S.E."/>
            <person name="Andersen M.R."/>
        </authorList>
    </citation>
    <scope>NUCLEOTIDE SEQUENCE [LARGE SCALE GENOMIC DNA]</scope>
    <source>
        <strain evidence="8 9">CBS 123904</strain>
    </source>
</reference>
<feature type="transmembrane region" description="Helical" evidence="6">
    <location>
        <begin position="100"/>
        <end position="124"/>
    </location>
</feature>
<keyword evidence="9" id="KW-1185">Reference proteome</keyword>
<evidence type="ECO:0000313" key="9">
    <source>
        <dbReference type="Proteomes" id="UP001610446"/>
    </source>
</evidence>
<evidence type="ECO:0000256" key="1">
    <source>
        <dbReference type="ARBA" id="ARBA00004141"/>
    </source>
</evidence>
<dbReference type="InterPro" id="IPR005829">
    <property type="entry name" value="Sugar_transporter_CS"/>
</dbReference>
<dbReference type="PROSITE" id="PS00216">
    <property type="entry name" value="SUGAR_TRANSPORT_1"/>
    <property type="match status" value="1"/>
</dbReference>
<feature type="transmembrane region" description="Helical" evidence="6">
    <location>
        <begin position="443"/>
        <end position="466"/>
    </location>
</feature>
<feature type="transmembrane region" description="Helical" evidence="6">
    <location>
        <begin position="192"/>
        <end position="214"/>
    </location>
</feature>
<evidence type="ECO:0000259" key="7">
    <source>
        <dbReference type="PROSITE" id="PS50850"/>
    </source>
</evidence>
<feature type="transmembrane region" description="Helical" evidence="6">
    <location>
        <begin position="167"/>
        <end position="186"/>
    </location>
</feature>
<accession>A0ABR4KY85</accession>
<evidence type="ECO:0000256" key="6">
    <source>
        <dbReference type="SAM" id="Phobius"/>
    </source>
</evidence>
<comment type="subcellular location">
    <subcellularLocation>
        <location evidence="1">Membrane</location>
        <topology evidence="1">Multi-pass membrane protein</topology>
    </subcellularLocation>
</comment>
<evidence type="ECO:0000256" key="4">
    <source>
        <dbReference type="ARBA" id="ARBA00023136"/>
    </source>
</evidence>
<feature type="transmembrane region" description="Helical" evidence="6">
    <location>
        <begin position="377"/>
        <end position="397"/>
    </location>
</feature>
<evidence type="ECO:0000256" key="3">
    <source>
        <dbReference type="ARBA" id="ARBA00022989"/>
    </source>
</evidence>
<dbReference type="InterPro" id="IPR020846">
    <property type="entry name" value="MFS_dom"/>
</dbReference>
<dbReference type="PANTHER" id="PTHR23502">
    <property type="entry name" value="MAJOR FACILITATOR SUPERFAMILY"/>
    <property type="match status" value="1"/>
</dbReference>
<feature type="compositionally biased region" description="Polar residues" evidence="5">
    <location>
        <begin position="10"/>
        <end position="21"/>
    </location>
</feature>
<feature type="transmembrane region" description="Helical" evidence="6">
    <location>
        <begin position="255"/>
        <end position="275"/>
    </location>
</feature>
<feature type="transmembrane region" description="Helical" evidence="6">
    <location>
        <begin position="226"/>
        <end position="249"/>
    </location>
</feature>
<comment type="caution">
    <text evidence="8">The sequence shown here is derived from an EMBL/GenBank/DDBJ whole genome shotgun (WGS) entry which is preliminary data.</text>
</comment>
<name>A0ABR4KY85_9EURO</name>
<dbReference type="CDD" id="cd17323">
    <property type="entry name" value="MFS_Tpo1_MDR_like"/>
    <property type="match status" value="1"/>
</dbReference>
<dbReference type="Pfam" id="PF07690">
    <property type="entry name" value="MFS_1"/>
    <property type="match status" value="1"/>
</dbReference>
<protein>
    <submittedName>
        <fullName evidence="8">Major facilitator superfamily domain-containing protein</fullName>
    </submittedName>
</protein>
<feature type="transmembrane region" description="Helical" evidence="6">
    <location>
        <begin position="511"/>
        <end position="530"/>
    </location>
</feature>
<dbReference type="InterPro" id="IPR011701">
    <property type="entry name" value="MFS"/>
</dbReference>
<dbReference type="InterPro" id="IPR036259">
    <property type="entry name" value="MFS_trans_sf"/>
</dbReference>
<keyword evidence="2 6" id="KW-0812">Transmembrane</keyword>
<evidence type="ECO:0000313" key="8">
    <source>
        <dbReference type="EMBL" id="KAL2857227.1"/>
    </source>
</evidence>
<proteinExistence type="predicted"/>
<feature type="transmembrane region" description="Helical" evidence="6">
    <location>
        <begin position="337"/>
        <end position="357"/>
    </location>
</feature>
<feature type="compositionally biased region" description="Basic and acidic residues" evidence="5">
    <location>
        <begin position="23"/>
        <end position="32"/>
    </location>
</feature>
<dbReference type="Gene3D" id="1.20.1250.20">
    <property type="entry name" value="MFS general substrate transporter like domains"/>
    <property type="match status" value="1"/>
</dbReference>
<keyword evidence="4 6" id="KW-0472">Membrane</keyword>
<evidence type="ECO:0000256" key="5">
    <source>
        <dbReference type="SAM" id="MobiDB-lite"/>
    </source>
</evidence>
<gene>
    <name evidence="8" type="ORF">BJY01DRAFT_261919</name>
</gene>
<dbReference type="SUPFAM" id="SSF103473">
    <property type="entry name" value="MFS general substrate transporter"/>
    <property type="match status" value="1"/>
</dbReference>
<feature type="compositionally biased region" description="Basic and acidic residues" evidence="5">
    <location>
        <begin position="42"/>
        <end position="53"/>
    </location>
</feature>
<keyword evidence="3 6" id="KW-1133">Transmembrane helix</keyword>
<feature type="transmembrane region" description="Helical" evidence="6">
    <location>
        <begin position="418"/>
        <end position="437"/>
    </location>
</feature>
<organism evidence="8 9">
    <name type="scientific">Aspergillus pseudoustus</name>
    <dbReference type="NCBI Taxonomy" id="1810923"/>
    <lineage>
        <taxon>Eukaryota</taxon>
        <taxon>Fungi</taxon>
        <taxon>Dikarya</taxon>
        <taxon>Ascomycota</taxon>
        <taxon>Pezizomycotina</taxon>
        <taxon>Eurotiomycetes</taxon>
        <taxon>Eurotiomycetidae</taxon>
        <taxon>Eurotiales</taxon>
        <taxon>Aspergillaceae</taxon>
        <taxon>Aspergillus</taxon>
        <taxon>Aspergillus subgen. Nidulantes</taxon>
    </lineage>
</organism>
<dbReference type="PANTHER" id="PTHR23502:SF33">
    <property type="entry name" value="MAJOR FACILITATOR SUPERFAMILY (MFS) PROFILE DOMAIN-CONTAINING PROTEIN-RELATED"/>
    <property type="match status" value="1"/>
</dbReference>
<evidence type="ECO:0000256" key="2">
    <source>
        <dbReference type="ARBA" id="ARBA00022692"/>
    </source>
</evidence>
<feature type="transmembrane region" description="Helical" evidence="6">
    <location>
        <begin position="136"/>
        <end position="155"/>
    </location>
</feature>
<feature type="domain" description="Major facilitator superfamily (MFS) profile" evidence="7">
    <location>
        <begin position="100"/>
        <end position="537"/>
    </location>
</feature>
<dbReference type="Proteomes" id="UP001610446">
    <property type="component" value="Unassembled WGS sequence"/>
</dbReference>
<dbReference type="EMBL" id="JBFXLU010000004">
    <property type="protein sequence ID" value="KAL2857227.1"/>
    <property type="molecule type" value="Genomic_DNA"/>
</dbReference>